<keyword evidence="2" id="KW-1185">Reference proteome</keyword>
<evidence type="ECO:0000313" key="2">
    <source>
        <dbReference type="Proteomes" id="UP000011115"/>
    </source>
</evidence>
<organism evidence="1 2">
    <name type="scientific">Solanum tuberosum</name>
    <name type="common">Potato</name>
    <dbReference type="NCBI Taxonomy" id="4113"/>
    <lineage>
        <taxon>Eukaryota</taxon>
        <taxon>Viridiplantae</taxon>
        <taxon>Streptophyta</taxon>
        <taxon>Embryophyta</taxon>
        <taxon>Tracheophyta</taxon>
        <taxon>Spermatophyta</taxon>
        <taxon>Magnoliopsida</taxon>
        <taxon>eudicotyledons</taxon>
        <taxon>Gunneridae</taxon>
        <taxon>Pentapetalae</taxon>
        <taxon>asterids</taxon>
        <taxon>lamiids</taxon>
        <taxon>Solanales</taxon>
        <taxon>Solanaceae</taxon>
        <taxon>Solanoideae</taxon>
        <taxon>Solaneae</taxon>
        <taxon>Solanum</taxon>
    </lineage>
</organism>
<dbReference type="AlphaFoldDB" id="M1DWT0"/>
<dbReference type="InParanoid" id="M1DWT0"/>
<dbReference type="Gramene" id="PGSC0003DMT400095659">
    <property type="protein sequence ID" value="PGSC0003DMT400095659"/>
    <property type="gene ID" value="PGSC0003DMG400045230"/>
</dbReference>
<dbReference type="HOGENOM" id="CLU_2675883_0_0_1"/>
<proteinExistence type="predicted"/>
<name>M1DWT0_SOLTU</name>
<reference evidence="1" key="2">
    <citation type="submission" date="2015-06" db="UniProtKB">
        <authorList>
            <consortium name="EnsemblPlants"/>
        </authorList>
    </citation>
    <scope>IDENTIFICATION</scope>
    <source>
        <strain evidence="1">DM1-3 516 R44</strain>
    </source>
</reference>
<reference evidence="2" key="1">
    <citation type="journal article" date="2011" name="Nature">
        <title>Genome sequence and analysis of the tuber crop potato.</title>
        <authorList>
            <consortium name="The Potato Genome Sequencing Consortium"/>
        </authorList>
    </citation>
    <scope>NUCLEOTIDE SEQUENCE [LARGE SCALE GENOMIC DNA]</scope>
    <source>
        <strain evidence="2">cv. DM1-3 516 R44</strain>
    </source>
</reference>
<dbReference type="PaxDb" id="4113-PGSC0003DMT400095659"/>
<protein>
    <submittedName>
        <fullName evidence="1">Uncharacterized protein</fullName>
    </submittedName>
</protein>
<accession>M1DWT0</accession>
<sequence>MQTMLHEAMKVKDQGKDIIGQKRAKKMNKLRIRNADDCQDNSATRRVVLHLAKPALGKIQLGHGNGPSVNRRIDK</sequence>
<dbReference type="EnsemblPlants" id="PGSC0003DMT400095659">
    <property type="protein sequence ID" value="PGSC0003DMT400095659"/>
    <property type="gene ID" value="PGSC0003DMG400045230"/>
</dbReference>
<dbReference type="Proteomes" id="UP000011115">
    <property type="component" value="Unassembled WGS sequence"/>
</dbReference>
<evidence type="ECO:0000313" key="1">
    <source>
        <dbReference type="EnsemblPlants" id="PGSC0003DMT400095659"/>
    </source>
</evidence>